<comment type="caution">
    <text evidence="2">The sequence shown here is derived from an EMBL/GenBank/DDBJ whole genome shotgun (WGS) entry which is preliminary data.</text>
</comment>
<organism evidence="2 3">
    <name type="scientific">Prorocentrum cordatum</name>
    <dbReference type="NCBI Taxonomy" id="2364126"/>
    <lineage>
        <taxon>Eukaryota</taxon>
        <taxon>Sar</taxon>
        <taxon>Alveolata</taxon>
        <taxon>Dinophyceae</taxon>
        <taxon>Prorocentrales</taxon>
        <taxon>Prorocentraceae</taxon>
        <taxon>Prorocentrum</taxon>
    </lineage>
</organism>
<feature type="region of interest" description="Disordered" evidence="1">
    <location>
        <begin position="91"/>
        <end position="111"/>
    </location>
</feature>
<evidence type="ECO:0000313" key="3">
    <source>
        <dbReference type="Proteomes" id="UP001189429"/>
    </source>
</evidence>
<evidence type="ECO:0000313" key="2">
    <source>
        <dbReference type="EMBL" id="CAK0858147.1"/>
    </source>
</evidence>
<sequence>MNPAHYCFTRSPCRTLTVRSCNHVLFGYLGRLVEHYGASAPAIMPFSSASAPLSSSTILRVIWMGGSGMAKAVVVARQHIHAASITWSTCHGRNGSKPVRASDLSTTTSVK</sequence>
<gene>
    <name evidence="2" type="ORF">PCOR1329_LOCUS48018</name>
</gene>
<protein>
    <submittedName>
        <fullName evidence="2">Uncharacterized protein</fullName>
    </submittedName>
</protein>
<dbReference type="Proteomes" id="UP001189429">
    <property type="component" value="Unassembled WGS sequence"/>
</dbReference>
<accession>A0ABN9UGR7</accession>
<proteinExistence type="predicted"/>
<name>A0ABN9UGR7_9DINO</name>
<keyword evidence="3" id="KW-1185">Reference proteome</keyword>
<dbReference type="EMBL" id="CAUYUJ010015791">
    <property type="protein sequence ID" value="CAK0858147.1"/>
    <property type="molecule type" value="Genomic_DNA"/>
</dbReference>
<reference evidence="2" key="1">
    <citation type="submission" date="2023-10" db="EMBL/GenBank/DDBJ databases">
        <authorList>
            <person name="Chen Y."/>
            <person name="Shah S."/>
            <person name="Dougan E. K."/>
            <person name="Thang M."/>
            <person name="Chan C."/>
        </authorList>
    </citation>
    <scope>NUCLEOTIDE SEQUENCE [LARGE SCALE GENOMIC DNA]</scope>
</reference>
<evidence type="ECO:0000256" key="1">
    <source>
        <dbReference type="SAM" id="MobiDB-lite"/>
    </source>
</evidence>